<dbReference type="EMBL" id="CP002580">
    <property type="protein sequence ID" value="AJK46262.1"/>
    <property type="molecule type" value="Genomic_DNA"/>
</dbReference>
<accession>A0A0B6RLR5</accession>
<sequence>MNDSLMNRVVLVPFEESAAETQELFAQYEAALRDHIDLAFGWDDEFQRRRFTESYPHSDIRLIQVGADTAGYAVIRMLDDAIHLSLLILKSSFQRRGIGKNILTSLMSESLRTGKVITLSCFRSNSEAVAFYESMKFQVTSTEEHFVNYRFPASIK</sequence>
<organism evidence="2 3">
    <name type="scientific">Burkholderia plantarii</name>
    <dbReference type="NCBI Taxonomy" id="41899"/>
    <lineage>
        <taxon>Bacteria</taxon>
        <taxon>Pseudomonadati</taxon>
        <taxon>Pseudomonadota</taxon>
        <taxon>Betaproteobacteria</taxon>
        <taxon>Burkholderiales</taxon>
        <taxon>Burkholderiaceae</taxon>
        <taxon>Burkholderia</taxon>
    </lineage>
</organism>
<evidence type="ECO:0000259" key="1">
    <source>
        <dbReference type="PROSITE" id="PS51186"/>
    </source>
</evidence>
<evidence type="ECO:0000313" key="2">
    <source>
        <dbReference type="EMBL" id="AJK46262.1"/>
    </source>
</evidence>
<dbReference type="Proteomes" id="UP000031838">
    <property type="component" value="Chromosome 1"/>
</dbReference>
<name>A0A0B6RLR5_BURPL</name>
<dbReference type="Pfam" id="PF13673">
    <property type="entry name" value="Acetyltransf_10"/>
    <property type="match status" value="1"/>
</dbReference>
<protein>
    <submittedName>
        <fullName evidence="2">Putative acetyltransferase</fullName>
    </submittedName>
</protein>
<proteinExistence type="predicted"/>
<dbReference type="RefSeq" id="WP_080937158.1">
    <property type="nucleotide sequence ID" value="NZ_CP002580.1"/>
</dbReference>
<reference evidence="3" key="1">
    <citation type="submission" date="2011-03" db="EMBL/GenBank/DDBJ databases">
        <authorList>
            <person name="Voget S."/>
            <person name="Streit W.R."/>
            <person name="Jaeger K.E."/>
            <person name="Daniel R."/>
        </authorList>
    </citation>
    <scope>NUCLEOTIDE SEQUENCE [LARGE SCALE GENOMIC DNA]</scope>
    <source>
        <strain evidence="3">PG1</strain>
    </source>
</reference>
<dbReference type="HOGENOM" id="CLU_013985_22_2_4"/>
<dbReference type="SUPFAM" id="SSF55729">
    <property type="entry name" value="Acyl-CoA N-acyltransferases (Nat)"/>
    <property type="match status" value="1"/>
</dbReference>
<keyword evidence="2" id="KW-0808">Transferase</keyword>
<dbReference type="GO" id="GO:0016747">
    <property type="term" value="F:acyltransferase activity, transferring groups other than amino-acyl groups"/>
    <property type="evidence" value="ECO:0007669"/>
    <property type="project" value="InterPro"/>
</dbReference>
<dbReference type="Gene3D" id="3.40.630.30">
    <property type="match status" value="1"/>
</dbReference>
<dbReference type="KEGG" id="bgp:BGL_1c17530"/>
<dbReference type="InterPro" id="IPR000182">
    <property type="entry name" value="GNAT_dom"/>
</dbReference>
<gene>
    <name evidence="2" type="ORF">BGL_1c17530</name>
</gene>
<keyword evidence="3" id="KW-1185">Reference proteome</keyword>
<reference evidence="2 3" key="2">
    <citation type="journal article" date="2016" name="Appl. Microbiol. Biotechnol.">
        <title>Mutations improving production and secretion of extracellular lipase by Burkholderia glumae PG1.</title>
        <authorList>
            <person name="Knapp A."/>
            <person name="Voget S."/>
            <person name="Gao R."/>
            <person name="Zaburannyi N."/>
            <person name="Krysciak D."/>
            <person name="Breuer M."/>
            <person name="Hauer B."/>
            <person name="Streit W.R."/>
            <person name="Muller R."/>
            <person name="Daniel R."/>
            <person name="Jaeger K.E."/>
        </authorList>
    </citation>
    <scope>NUCLEOTIDE SEQUENCE [LARGE SCALE GENOMIC DNA]</scope>
    <source>
        <strain evidence="2 3">PG1</strain>
    </source>
</reference>
<dbReference type="PROSITE" id="PS51186">
    <property type="entry name" value="GNAT"/>
    <property type="match status" value="1"/>
</dbReference>
<dbReference type="AlphaFoldDB" id="A0A0B6RLR5"/>
<feature type="domain" description="N-acetyltransferase" evidence="1">
    <location>
        <begin position="9"/>
        <end position="156"/>
    </location>
</feature>
<evidence type="ECO:0000313" key="3">
    <source>
        <dbReference type="Proteomes" id="UP000031838"/>
    </source>
</evidence>
<dbReference type="InterPro" id="IPR016181">
    <property type="entry name" value="Acyl_CoA_acyltransferase"/>
</dbReference>